<gene>
    <name evidence="2" type="ORF">NPIL_315321</name>
</gene>
<protein>
    <submittedName>
        <fullName evidence="2">Uncharacterized protein</fullName>
    </submittedName>
</protein>
<reference evidence="2" key="1">
    <citation type="submission" date="2020-08" db="EMBL/GenBank/DDBJ databases">
        <title>Multicomponent nature underlies the extraordinary mechanical properties of spider dragline silk.</title>
        <authorList>
            <person name="Kono N."/>
            <person name="Nakamura H."/>
            <person name="Mori M."/>
            <person name="Yoshida Y."/>
            <person name="Ohtoshi R."/>
            <person name="Malay A.D."/>
            <person name="Moran D.A.P."/>
            <person name="Tomita M."/>
            <person name="Numata K."/>
            <person name="Arakawa K."/>
        </authorList>
    </citation>
    <scope>NUCLEOTIDE SEQUENCE</scope>
</reference>
<evidence type="ECO:0000256" key="1">
    <source>
        <dbReference type="SAM" id="MobiDB-lite"/>
    </source>
</evidence>
<keyword evidence="3" id="KW-1185">Reference proteome</keyword>
<feature type="region of interest" description="Disordered" evidence="1">
    <location>
        <begin position="66"/>
        <end position="88"/>
    </location>
</feature>
<organism evidence="2 3">
    <name type="scientific">Nephila pilipes</name>
    <name type="common">Giant wood spider</name>
    <name type="synonym">Nephila maculata</name>
    <dbReference type="NCBI Taxonomy" id="299642"/>
    <lineage>
        <taxon>Eukaryota</taxon>
        <taxon>Metazoa</taxon>
        <taxon>Ecdysozoa</taxon>
        <taxon>Arthropoda</taxon>
        <taxon>Chelicerata</taxon>
        <taxon>Arachnida</taxon>
        <taxon>Araneae</taxon>
        <taxon>Araneomorphae</taxon>
        <taxon>Entelegynae</taxon>
        <taxon>Araneoidea</taxon>
        <taxon>Nephilidae</taxon>
        <taxon>Nephila</taxon>
    </lineage>
</organism>
<evidence type="ECO:0000313" key="2">
    <source>
        <dbReference type="EMBL" id="GFT58049.1"/>
    </source>
</evidence>
<proteinExistence type="predicted"/>
<dbReference type="EMBL" id="BMAW01113624">
    <property type="protein sequence ID" value="GFT58049.1"/>
    <property type="molecule type" value="Genomic_DNA"/>
</dbReference>
<dbReference type="AlphaFoldDB" id="A0A8X6PAT1"/>
<dbReference type="Proteomes" id="UP000887013">
    <property type="component" value="Unassembled WGS sequence"/>
</dbReference>
<comment type="caution">
    <text evidence="2">The sequence shown here is derived from an EMBL/GenBank/DDBJ whole genome shotgun (WGS) entry which is preliminary data.</text>
</comment>
<accession>A0A8X6PAT1</accession>
<sequence length="179" mass="20762">MPQHWSRLNFCKCVIPKKQPLKKRIITALIIFKEPVNSINFNLCDKRKIHKFFPCPCSPREQVRSQRQAVSRGKVSPGWTPRRRCSKGKRPLTSFDLAASKVSKQFPRQPPISKYTARRGTLTNSRMVFLNTSKQTCLYITCHFCGRGVFHPEIDLQPTLPLFTHADPARFNVAFIRRH</sequence>
<name>A0A8X6PAT1_NEPPI</name>
<evidence type="ECO:0000313" key="3">
    <source>
        <dbReference type="Proteomes" id="UP000887013"/>
    </source>
</evidence>